<dbReference type="InterPro" id="IPR036662">
    <property type="entry name" value="PTS_EIIA_man-typ_sf"/>
</dbReference>
<evidence type="ECO:0000259" key="2">
    <source>
        <dbReference type="PROSITE" id="PS51096"/>
    </source>
</evidence>
<dbReference type="SUPFAM" id="SSF53062">
    <property type="entry name" value="PTS system fructose IIA component-like"/>
    <property type="match status" value="1"/>
</dbReference>
<dbReference type="Gene3D" id="3.40.50.510">
    <property type="entry name" value="Phosphotransferase system, mannose-type IIA component"/>
    <property type="match status" value="1"/>
</dbReference>
<dbReference type="PROSITE" id="PS51096">
    <property type="entry name" value="PTS_EIIA_TYPE_4"/>
    <property type="match status" value="1"/>
</dbReference>
<protein>
    <recommendedName>
        <fullName evidence="2">PTS EIIA type-4 domain-containing protein</fullName>
    </recommendedName>
</protein>
<dbReference type="GO" id="GO:0016740">
    <property type="term" value="F:transferase activity"/>
    <property type="evidence" value="ECO:0007669"/>
    <property type="project" value="UniProtKB-KW"/>
</dbReference>
<dbReference type="InterPro" id="IPR004701">
    <property type="entry name" value="PTS_EIIA_man-typ"/>
</dbReference>
<gene>
    <name evidence="3" type="ORF">SMC5_07495</name>
</gene>
<reference evidence="3 4" key="1">
    <citation type="submission" date="2018-09" db="EMBL/GenBank/DDBJ databases">
        <title>Discovery and Ecogenomic Context for Candidatus Cryosericales, a Global Caldiserica Order Active in Thawing Permafrost.</title>
        <authorList>
            <person name="Martinez M.A."/>
            <person name="Woodcroft B.J."/>
            <person name="Ignacio Espinoza J.C."/>
            <person name="Zayed A."/>
            <person name="Singleton C.M."/>
            <person name="Boyd J."/>
            <person name="Li Y.-F."/>
            <person name="Purvine S."/>
            <person name="Maughan H."/>
            <person name="Hodgkins S.B."/>
            <person name="Anderson D."/>
            <person name="Sederholm M."/>
            <person name="Temperton B."/>
            <person name="Saleska S.R."/>
            <person name="Tyson G.W."/>
            <person name="Rich V.I."/>
        </authorList>
    </citation>
    <scope>NUCLEOTIDE SEQUENCE [LARGE SCALE GENOMIC DNA]</scope>
    <source>
        <strain evidence="3 4">SMC5</strain>
    </source>
</reference>
<feature type="non-terminal residue" evidence="3">
    <location>
        <position position="30"/>
    </location>
</feature>
<proteinExistence type="predicted"/>
<sequence>MIGIVVVTHGEFADGIASAVTLIAGPQEQF</sequence>
<evidence type="ECO:0000313" key="4">
    <source>
        <dbReference type="Proteomes" id="UP000266489"/>
    </source>
</evidence>
<dbReference type="GO" id="GO:0016020">
    <property type="term" value="C:membrane"/>
    <property type="evidence" value="ECO:0007669"/>
    <property type="project" value="InterPro"/>
</dbReference>
<dbReference type="GO" id="GO:0009401">
    <property type="term" value="P:phosphoenolpyruvate-dependent sugar phosphotransferase system"/>
    <property type="evidence" value="ECO:0007669"/>
    <property type="project" value="InterPro"/>
</dbReference>
<dbReference type="Pfam" id="PF03610">
    <property type="entry name" value="EIIA-man"/>
    <property type="match status" value="1"/>
</dbReference>
<dbReference type="Proteomes" id="UP000266489">
    <property type="component" value="Unassembled WGS sequence"/>
</dbReference>
<organism evidence="3 4">
    <name type="scientific">Candidatus Cryosericum odellii</name>
    <dbReference type="NCBI Taxonomy" id="2290917"/>
    <lineage>
        <taxon>Bacteria</taxon>
        <taxon>Pseudomonadati</taxon>
        <taxon>Caldisericota/Cryosericota group</taxon>
        <taxon>Candidatus Cryosericota</taxon>
        <taxon>Candidatus Cryosericia</taxon>
        <taxon>Candidatus Cryosericales</taxon>
        <taxon>Candidatus Cryosericaceae</taxon>
        <taxon>Candidatus Cryosericum</taxon>
    </lineage>
</organism>
<comment type="caution">
    <text evidence="3">The sequence shown here is derived from an EMBL/GenBank/DDBJ whole genome shotgun (WGS) entry which is preliminary data.</text>
</comment>
<accession>A0A398D9A1</accession>
<keyword evidence="1" id="KW-0808">Transferase</keyword>
<evidence type="ECO:0000313" key="3">
    <source>
        <dbReference type="EMBL" id="RIE08938.1"/>
    </source>
</evidence>
<dbReference type="AlphaFoldDB" id="A0A398D9A1"/>
<evidence type="ECO:0000256" key="1">
    <source>
        <dbReference type="ARBA" id="ARBA00022679"/>
    </source>
</evidence>
<name>A0A398D9A1_9BACT</name>
<dbReference type="EMBL" id="QXIU01000185">
    <property type="protein sequence ID" value="RIE08938.1"/>
    <property type="molecule type" value="Genomic_DNA"/>
</dbReference>
<feature type="domain" description="PTS EIIA type-4" evidence="2">
    <location>
        <begin position="1"/>
        <end position="30"/>
    </location>
</feature>